<evidence type="ECO:0000313" key="2">
    <source>
        <dbReference type="Proteomes" id="UP000818029"/>
    </source>
</evidence>
<feature type="non-terminal residue" evidence="3">
    <location>
        <position position="295"/>
    </location>
</feature>
<reference evidence="3" key="1">
    <citation type="submission" date="2025-08" db="UniProtKB">
        <authorList>
            <consortium name="RefSeq"/>
        </authorList>
    </citation>
    <scope>IDENTIFICATION</scope>
</reference>
<organism evidence="2 3">
    <name type="scientific">Gossypium hirsutum</name>
    <name type="common">Upland cotton</name>
    <name type="synonym">Gossypium mexicanum</name>
    <dbReference type="NCBI Taxonomy" id="3635"/>
    <lineage>
        <taxon>Eukaryota</taxon>
        <taxon>Viridiplantae</taxon>
        <taxon>Streptophyta</taxon>
        <taxon>Embryophyta</taxon>
        <taxon>Tracheophyta</taxon>
        <taxon>Spermatophyta</taxon>
        <taxon>Magnoliopsida</taxon>
        <taxon>eudicotyledons</taxon>
        <taxon>Gunneridae</taxon>
        <taxon>Pentapetalae</taxon>
        <taxon>rosids</taxon>
        <taxon>malvids</taxon>
        <taxon>Malvales</taxon>
        <taxon>Malvaceae</taxon>
        <taxon>Malvoideae</taxon>
        <taxon>Gossypium</taxon>
    </lineage>
</organism>
<dbReference type="InterPro" id="IPR016197">
    <property type="entry name" value="Chromo-like_dom_sf"/>
</dbReference>
<dbReference type="PANTHER" id="PTHR46148:SF44">
    <property type="entry name" value="GAG-POL POLYPROTEIN"/>
    <property type="match status" value="1"/>
</dbReference>
<dbReference type="SUPFAM" id="SSF54160">
    <property type="entry name" value="Chromo domain-like"/>
    <property type="match status" value="1"/>
</dbReference>
<dbReference type="RefSeq" id="XP_040966417.1">
    <property type="nucleotide sequence ID" value="XM_041110483.1"/>
</dbReference>
<protein>
    <recommendedName>
        <fullName evidence="1">Chromo domain-containing protein</fullName>
    </recommendedName>
</protein>
<proteinExistence type="predicted"/>
<name>A0ABM3BHD0_GOSHI</name>
<evidence type="ECO:0000259" key="1">
    <source>
        <dbReference type="PROSITE" id="PS50013"/>
    </source>
</evidence>
<keyword evidence="2" id="KW-1185">Reference proteome</keyword>
<dbReference type="Gene3D" id="1.10.340.70">
    <property type="match status" value="1"/>
</dbReference>
<dbReference type="Pfam" id="PF17921">
    <property type="entry name" value="Integrase_H2C2"/>
    <property type="match status" value="1"/>
</dbReference>
<dbReference type="PROSITE" id="PS50013">
    <property type="entry name" value="CHROMO_2"/>
    <property type="match status" value="1"/>
</dbReference>
<dbReference type="PANTHER" id="PTHR46148">
    <property type="entry name" value="CHROMO DOMAIN-CONTAINING PROTEIN"/>
    <property type="match status" value="1"/>
</dbReference>
<gene>
    <name evidence="3" type="primary">LOC121226864</name>
</gene>
<dbReference type="InterPro" id="IPR000953">
    <property type="entry name" value="Chromo/chromo_shadow_dom"/>
</dbReference>
<feature type="domain" description="Chromo" evidence="1">
    <location>
        <begin position="242"/>
        <end position="295"/>
    </location>
</feature>
<dbReference type="GeneID" id="121226864"/>
<dbReference type="InterPro" id="IPR041588">
    <property type="entry name" value="Integrase_H2C2"/>
</dbReference>
<dbReference type="Proteomes" id="UP000818029">
    <property type="component" value="Unplaced"/>
</dbReference>
<sequence length="295" mass="33991">MLARLSLLNDGSLLAELQVKPMWVKQIRSKQLVDETLSARFKQVESGETSEFGINSEGVLCFCGRICIPKDDDLRQSILWEVHSGLYVMHPGGNKMYRNLRELCWRLGLKREVMEFVGKCLVCQKVKAEHQLPSGLLHPLPSKHWDGSIRSTVWVKVLNSNMLDGVGEQRVLGPELVANTEDKVKLIRDCLKEASDWQKSYTNLKRREIEYAAGNLVFLKVSPYPSHVVAIEEIEVSPNLTFEEEPIQIIDRDVKELRRKSVPLVKVLWRNHKAEEATWEPEEAMRRQYPQLFES</sequence>
<accession>A0ABM3BHD0</accession>
<evidence type="ECO:0000313" key="3">
    <source>
        <dbReference type="RefSeq" id="XP_040966417.1"/>
    </source>
</evidence>